<dbReference type="Proteomes" id="UP000815325">
    <property type="component" value="Unassembled WGS sequence"/>
</dbReference>
<dbReference type="EMBL" id="MU069855">
    <property type="protein sequence ID" value="KAF5832697.1"/>
    <property type="molecule type" value="Genomic_DNA"/>
</dbReference>
<organism evidence="1 2">
    <name type="scientific">Dunaliella salina</name>
    <name type="common">Green alga</name>
    <name type="synonym">Protococcus salinus</name>
    <dbReference type="NCBI Taxonomy" id="3046"/>
    <lineage>
        <taxon>Eukaryota</taxon>
        <taxon>Viridiplantae</taxon>
        <taxon>Chlorophyta</taxon>
        <taxon>core chlorophytes</taxon>
        <taxon>Chlorophyceae</taxon>
        <taxon>CS clade</taxon>
        <taxon>Chlamydomonadales</taxon>
        <taxon>Dunaliellaceae</taxon>
        <taxon>Dunaliella</taxon>
    </lineage>
</organism>
<comment type="caution">
    <text evidence="1">The sequence shown here is derived from an EMBL/GenBank/DDBJ whole genome shotgun (WGS) entry which is preliminary data.</text>
</comment>
<sequence>MGKEEIEQYAKAAQPAYLRPLQFFPAWQGVLTLAFSGFPPSFKKLKEDINENLAAAIPKESPGSMWPKMTLGALKDHVRLTPEMLDRISRICSEVSSDFDVCDPASKSQALLVDTLDISFYCARSLERQISCHSIQLQGAPCVDGSGTDTADWVDESPPSKEERDRIQGIVNEVHLPDYWFFASKDGNRETHYRGNALGVSLVHHFQRSKLAPAARPENGSSTTVHPLLPVIAKLRSRIEQELPGLYAWMNDSSLHCTFRALM</sequence>
<evidence type="ECO:0000313" key="2">
    <source>
        <dbReference type="Proteomes" id="UP000815325"/>
    </source>
</evidence>
<evidence type="ECO:0000313" key="1">
    <source>
        <dbReference type="EMBL" id="KAF5832697.1"/>
    </source>
</evidence>
<keyword evidence="2" id="KW-1185">Reference proteome</keyword>
<protein>
    <submittedName>
        <fullName evidence="1">Uncharacterized protein</fullName>
    </submittedName>
</protein>
<proteinExistence type="predicted"/>
<name>A0ABQ7GDL9_DUNSA</name>
<reference evidence="1" key="1">
    <citation type="submission" date="2017-08" db="EMBL/GenBank/DDBJ databases">
        <authorList>
            <person name="Polle J.E."/>
            <person name="Barry K."/>
            <person name="Cushman J."/>
            <person name="Schmutz J."/>
            <person name="Tran D."/>
            <person name="Hathwaick L.T."/>
            <person name="Yim W.C."/>
            <person name="Jenkins J."/>
            <person name="Mckie-Krisberg Z.M."/>
            <person name="Prochnik S."/>
            <person name="Lindquist E."/>
            <person name="Dockter R.B."/>
            <person name="Adam C."/>
            <person name="Molina H."/>
            <person name="Bunkerborg J."/>
            <person name="Jin E."/>
            <person name="Buchheim M."/>
            <person name="Magnuson J."/>
        </authorList>
    </citation>
    <scope>NUCLEOTIDE SEQUENCE</scope>
    <source>
        <strain evidence="1">CCAP 19/18</strain>
    </source>
</reference>
<gene>
    <name evidence="1" type="ORF">DUNSADRAFT_11341</name>
</gene>
<accession>A0ABQ7GDL9</accession>